<dbReference type="EMBL" id="BAAAQK010000005">
    <property type="protein sequence ID" value="GAA1840730.1"/>
    <property type="molecule type" value="Genomic_DNA"/>
</dbReference>
<evidence type="ECO:0000313" key="2">
    <source>
        <dbReference type="EMBL" id="GAA1840730.1"/>
    </source>
</evidence>
<dbReference type="Gene3D" id="3.40.630.30">
    <property type="match status" value="1"/>
</dbReference>
<evidence type="ECO:0000313" key="3">
    <source>
        <dbReference type="Proteomes" id="UP001500449"/>
    </source>
</evidence>
<protein>
    <recommendedName>
        <fullName evidence="1">N-acetyltransferase domain-containing protein</fullName>
    </recommendedName>
</protein>
<dbReference type="SUPFAM" id="SSF55729">
    <property type="entry name" value="Acyl-CoA N-acyltransferases (Nat)"/>
    <property type="match status" value="1"/>
</dbReference>
<sequence>MSVELRPLDEPLLVALLDAAVAGAEPDDVMPPVEGRPGWTEARRAAFLTFHRSRSLGAADPTEQTFAIVADGAVVGGARLEPVEDAVEVGIWVARQARGRGIARAAARALVDMAEGPVVAETAAGNVAALGVLNGLGARVSEVAGSVHAELGVPAAR</sequence>
<dbReference type="Proteomes" id="UP001500449">
    <property type="component" value="Unassembled WGS sequence"/>
</dbReference>
<proteinExistence type="predicted"/>
<name>A0ABN2MVV6_9PSEU</name>
<dbReference type="InterPro" id="IPR016181">
    <property type="entry name" value="Acyl_CoA_acyltransferase"/>
</dbReference>
<comment type="caution">
    <text evidence="2">The sequence shown here is derived from an EMBL/GenBank/DDBJ whole genome shotgun (WGS) entry which is preliminary data.</text>
</comment>
<gene>
    <name evidence="2" type="ORF">GCM10009836_20090</name>
</gene>
<reference evidence="2 3" key="1">
    <citation type="journal article" date="2019" name="Int. J. Syst. Evol. Microbiol.">
        <title>The Global Catalogue of Microorganisms (GCM) 10K type strain sequencing project: providing services to taxonomists for standard genome sequencing and annotation.</title>
        <authorList>
            <consortium name="The Broad Institute Genomics Platform"/>
            <consortium name="The Broad Institute Genome Sequencing Center for Infectious Disease"/>
            <person name="Wu L."/>
            <person name="Ma J."/>
        </authorList>
    </citation>
    <scope>NUCLEOTIDE SEQUENCE [LARGE SCALE GENOMIC DNA]</scope>
    <source>
        <strain evidence="2 3">JCM 16009</strain>
    </source>
</reference>
<dbReference type="RefSeq" id="WP_344414827.1">
    <property type="nucleotide sequence ID" value="NZ_BAAAQK010000005.1"/>
</dbReference>
<evidence type="ECO:0000259" key="1">
    <source>
        <dbReference type="PROSITE" id="PS51186"/>
    </source>
</evidence>
<feature type="domain" description="N-acetyltransferase" evidence="1">
    <location>
        <begin position="3"/>
        <end position="157"/>
    </location>
</feature>
<organism evidence="2 3">
    <name type="scientific">Pseudonocardia ailaonensis</name>
    <dbReference type="NCBI Taxonomy" id="367279"/>
    <lineage>
        <taxon>Bacteria</taxon>
        <taxon>Bacillati</taxon>
        <taxon>Actinomycetota</taxon>
        <taxon>Actinomycetes</taxon>
        <taxon>Pseudonocardiales</taxon>
        <taxon>Pseudonocardiaceae</taxon>
        <taxon>Pseudonocardia</taxon>
    </lineage>
</organism>
<keyword evidence="3" id="KW-1185">Reference proteome</keyword>
<dbReference type="Pfam" id="PF00583">
    <property type="entry name" value="Acetyltransf_1"/>
    <property type="match status" value="1"/>
</dbReference>
<accession>A0ABN2MVV6</accession>
<dbReference type="InterPro" id="IPR000182">
    <property type="entry name" value="GNAT_dom"/>
</dbReference>
<dbReference type="PROSITE" id="PS51186">
    <property type="entry name" value="GNAT"/>
    <property type="match status" value="1"/>
</dbReference>